<feature type="compositionally biased region" description="Basic and acidic residues" evidence="1">
    <location>
        <begin position="307"/>
        <end position="331"/>
    </location>
</feature>
<feature type="compositionally biased region" description="Low complexity" evidence="1">
    <location>
        <begin position="405"/>
        <end position="416"/>
    </location>
</feature>
<keyword evidence="3" id="KW-1185">Reference proteome</keyword>
<feature type="compositionally biased region" description="Acidic residues" evidence="1">
    <location>
        <begin position="332"/>
        <end position="366"/>
    </location>
</feature>
<feature type="region of interest" description="Disordered" evidence="1">
    <location>
        <begin position="483"/>
        <end position="508"/>
    </location>
</feature>
<organism evidence="2 3">
    <name type="scientific">Rhodofomes roseus</name>
    <dbReference type="NCBI Taxonomy" id="34475"/>
    <lineage>
        <taxon>Eukaryota</taxon>
        <taxon>Fungi</taxon>
        <taxon>Dikarya</taxon>
        <taxon>Basidiomycota</taxon>
        <taxon>Agaricomycotina</taxon>
        <taxon>Agaricomycetes</taxon>
        <taxon>Polyporales</taxon>
        <taxon>Rhodofomes</taxon>
    </lineage>
</organism>
<accession>A0ABQ8JZJ4</accession>
<proteinExistence type="predicted"/>
<feature type="region of interest" description="Disordered" evidence="1">
    <location>
        <begin position="272"/>
        <end position="432"/>
    </location>
</feature>
<feature type="compositionally biased region" description="Polar residues" evidence="1">
    <location>
        <begin position="166"/>
        <end position="187"/>
    </location>
</feature>
<sequence>MVGPVTYDGFVDYMRSVGKAKHKRVDRVLFHDPPPDYWTGARLYRLQETVRYVILGPWDWRAIERILMIHIFTDDWLDSLNWDEHPLPSILEDVWDYQWHDDPEDGLGWTRSLQSYMARHGHPVDQWDVPIREGDPISMVQIDAAARSFVHQWIAGSRLFTEDQDTTGSFTPSRAMSPVSSRSNSPEPSEMDFKSLTKLGIEEAALLPPNGVDPDSNPEFLGDGTLYKAELRCAKCLKSRGKTTIPCFVQDGLTACAECNRKRVGCSFVKDHPTASRSRTRKNLPRRISPEIGLPGDEEFEEWSGLEEERSVQVDRSSSEEIDEDVRMTDEKSDEIEDSEDSEGEDEEEKEEEDEEVEEEEDEDVDKEPPRKRLRTSPEVELPSPLIGPSPLTGLSHLGPPSTEASSFPSPLSSALRPVEAGPGPSSATTHMQRVIESQGRTLNDQAGLITALQLELDQQRSAYTALQAQVTSLEAQNQSLQYQLGRTQASSSSTGKGVSGKGKDRAF</sequence>
<name>A0ABQ8JZJ4_9APHY</name>
<gene>
    <name evidence="2" type="ORF">C8Q71DRAFT_863096</name>
</gene>
<reference evidence="2 3" key="1">
    <citation type="journal article" date="2021" name="Environ. Microbiol.">
        <title>Gene family expansions and transcriptome signatures uncover fungal adaptations to wood decay.</title>
        <authorList>
            <person name="Hage H."/>
            <person name="Miyauchi S."/>
            <person name="Viragh M."/>
            <person name="Drula E."/>
            <person name="Min B."/>
            <person name="Chaduli D."/>
            <person name="Navarro D."/>
            <person name="Favel A."/>
            <person name="Norest M."/>
            <person name="Lesage-Meessen L."/>
            <person name="Balint B."/>
            <person name="Merenyi Z."/>
            <person name="de Eugenio L."/>
            <person name="Morin E."/>
            <person name="Martinez A.T."/>
            <person name="Baldrian P."/>
            <person name="Stursova M."/>
            <person name="Martinez M.J."/>
            <person name="Novotny C."/>
            <person name="Magnuson J.K."/>
            <person name="Spatafora J.W."/>
            <person name="Maurice S."/>
            <person name="Pangilinan J."/>
            <person name="Andreopoulos W."/>
            <person name="LaButti K."/>
            <person name="Hundley H."/>
            <person name="Na H."/>
            <person name="Kuo A."/>
            <person name="Barry K."/>
            <person name="Lipzen A."/>
            <person name="Henrissat B."/>
            <person name="Riley R."/>
            <person name="Ahrendt S."/>
            <person name="Nagy L.G."/>
            <person name="Grigoriev I.V."/>
            <person name="Martin F."/>
            <person name="Rosso M.N."/>
        </authorList>
    </citation>
    <scope>NUCLEOTIDE SEQUENCE [LARGE SCALE GENOMIC DNA]</scope>
    <source>
        <strain evidence="2 3">CIRM-BRFM 1785</strain>
    </source>
</reference>
<feature type="region of interest" description="Disordered" evidence="1">
    <location>
        <begin position="164"/>
        <end position="192"/>
    </location>
</feature>
<evidence type="ECO:0008006" key="4">
    <source>
        <dbReference type="Google" id="ProtNLM"/>
    </source>
</evidence>
<protein>
    <recommendedName>
        <fullName evidence="4">Zn(2)-C6 fungal-type domain-containing protein</fullName>
    </recommendedName>
</protein>
<evidence type="ECO:0000313" key="3">
    <source>
        <dbReference type="Proteomes" id="UP000814176"/>
    </source>
</evidence>
<comment type="caution">
    <text evidence="2">The sequence shown here is derived from an EMBL/GenBank/DDBJ whole genome shotgun (WGS) entry which is preliminary data.</text>
</comment>
<evidence type="ECO:0000313" key="2">
    <source>
        <dbReference type="EMBL" id="KAH9829716.1"/>
    </source>
</evidence>
<dbReference type="Proteomes" id="UP000814176">
    <property type="component" value="Unassembled WGS sequence"/>
</dbReference>
<dbReference type="EMBL" id="JADCUA010000036">
    <property type="protein sequence ID" value="KAH9829716.1"/>
    <property type="molecule type" value="Genomic_DNA"/>
</dbReference>
<evidence type="ECO:0000256" key="1">
    <source>
        <dbReference type="SAM" id="MobiDB-lite"/>
    </source>
</evidence>
<dbReference type="GeneID" id="72008853"/>
<dbReference type="RefSeq" id="XP_047773159.1">
    <property type="nucleotide sequence ID" value="XM_047928121.1"/>
</dbReference>
<feature type="compositionally biased region" description="Acidic residues" evidence="1">
    <location>
        <begin position="296"/>
        <end position="306"/>
    </location>
</feature>